<evidence type="ECO:0000256" key="4">
    <source>
        <dbReference type="ARBA" id="ARBA00022759"/>
    </source>
</evidence>
<dbReference type="PROSITE" id="PS00648">
    <property type="entry name" value="RIBONUCLEASE_P"/>
    <property type="match status" value="1"/>
</dbReference>
<keyword evidence="10" id="KW-1185">Reference proteome</keyword>
<dbReference type="Pfam" id="PF00825">
    <property type="entry name" value="Ribonuclease_P"/>
    <property type="match status" value="1"/>
</dbReference>
<dbReference type="HAMAP" id="MF_00227">
    <property type="entry name" value="RNase_P"/>
    <property type="match status" value="1"/>
</dbReference>
<dbReference type="Proteomes" id="UP001206312">
    <property type="component" value="Unassembled WGS sequence"/>
</dbReference>
<evidence type="ECO:0000256" key="6">
    <source>
        <dbReference type="ARBA" id="ARBA00022884"/>
    </source>
</evidence>
<accession>A0ABT1AWB4</accession>
<comment type="similarity">
    <text evidence="7">Belongs to the RnpA family.</text>
</comment>
<comment type="function">
    <text evidence="1 7">RNaseP catalyzes the removal of the 5'-leader sequence from pre-tRNA to produce the mature 5'-terminus. It can also cleave other RNA substrates such as 4.5S RNA. The protein component plays an auxiliary but essential role in vivo by binding to the 5'-leader sequence and broadening the substrate specificity of the ribozyme.</text>
</comment>
<organism evidence="9 10">
    <name type="scientific">Robiginitalea marina</name>
    <dbReference type="NCBI Taxonomy" id="2954105"/>
    <lineage>
        <taxon>Bacteria</taxon>
        <taxon>Pseudomonadati</taxon>
        <taxon>Bacteroidota</taxon>
        <taxon>Flavobacteriia</taxon>
        <taxon>Flavobacteriales</taxon>
        <taxon>Flavobacteriaceae</taxon>
        <taxon>Robiginitalea</taxon>
    </lineage>
</organism>
<evidence type="ECO:0000256" key="7">
    <source>
        <dbReference type="HAMAP-Rule" id="MF_00227"/>
    </source>
</evidence>
<evidence type="ECO:0000256" key="2">
    <source>
        <dbReference type="ARBA" id="ARBA00022694"/>
    </source>
</evidence>
<evidence type="ECO:0000256" key="1">
    <source>
        <dbReference type="ARBA" id="ARBA00002663"/>
    </source>
</evidence>
<proteinExistence type="inferred from homology"/>
<reference evidence="9 10" key="1">
    <citation type="submission" date="2022-06" db="EMBL/GenBank/DDBJ databases">
        <authorList>
            <person name="Xuan X."/>
        </authorList>
    </citation>
    <scope>NUCLEOTIDE SEQUENCE [LARGE SCALE GENOMIC DNA]</scope>
    <source>
        <strain evidence="9 10">2V75</strain>
    </source>
</reference>
<dbReference type="EC" id="3.1.26.5" evidence="7 8"/>
<dbReference type="InterPro" id="IPR020568">
    <property type="entry name" value="Ribosomal_Su5_D2-typ_SF"/>
</dbReference>
<protein>
    <recommendedName>
        <fullName evidence="7 8">Ribonuclease P protein component</fullName>
        <shortName evidence="7">RNase P protein</shortName>
        <shortName evidence="7">RNaseP protein</shortName>
        <ecNumber evidence="7 8">3.1.26.5</ecNumber>
    </recommendedName>
    <alternativeName>
        <fullName evidence="7">Protein C5</fullName>
    </alternativeName>
</protein>
<dbReference type="PANTHER" id="PTHR33992">
    <property type="entry name" value="RIBONUCLEASE P PROTEIN COMPONENT"/>
    <property type="match status" value="1"/>
</dbReference>
<gene>
    <name evidence="7 9" type="primary">rnpA</name>
    <name evidence="9" type="ORF">NG653_04900</name>
</gene>
<keyword evidence="3 7" id="KW-0540">Nuclease</keyword>
<evidence type="ECO:0000313" key="9">
    <source>
        <dbReference type="EMBL" id="MCO5724181.1"/>
    </source>
</evidence>
<evidence type="ECO:0000256" key="5">
    <source>
        <dbReference type="ARBA" id="ARBA00022801"/>
    </source>
</evidence>
<dbReference type="InterPro" id="IPR020539">
    <property type="entry name" value="RNase_P_CS"/>
</dbReference>
<dbReference type="InterPro" id="IPR000100">
    <property type="entry name" value="RNase_P"/>
</dbReference>
<comment type="subunit">
    <text evidence="7">Consists of a catalytic RNA component (M1 or rnpB) and a protein subunit.</text>
</comment>
<evidence type="ECO:0000313" key="10">
    <source>
        <dbReference type="Proteomes" id="UP001206312"/>
    </source>
</evidence>
<evidence type="ECO:0000256" key="8">
    <source>
        <dbReference type="NCBIfam" id="TIGR00188"/>
    </source>
</evidence>
<dbReference type="SUPFAM" id="SSF54211">
    <property type="entry name" value="Ribosomal protein S5 domain 2-like"/>
    <property type="match status" value="1"/>
</dbReference>
<comment type="caution">
    <text evidence="9">The sequence shown here is derived from an EMBL/GenBank/DDBJ whole genome shotgun (WGS) entry which is preliminary data.</text>
</comment>
<dbReference type="InterPro" id="IPR014721">
    <property type="entry name" value="Ribsml_uS5_D2-typ_fold_subgr"/>
</dbReference>
<keyword evidence="6 7" id="KW-0694">RNA-binding</keyword>
<dbReference type="PANTHER" id="PTHR33992:SF1">
    <property type="entry name" value="RIBONUCLEASE P PROTEIN COMPONENT"/>
    <property type="match status" value="1"/>
</dbReference>
<evidence type="ECO:0000256" key="3">
    <source>
        <dbReference type="ARBA" id="ARBA00022722"/>
    </source>
</evidence>
<keyword evidence="4 7" id="KW-0255">Endonuclease</keyword>
<name>A0ABT1AWB4_9FLAO</name>
<dbReference type="NCBIfam" id="TIGR00188">
    <property type="entry name" value="rnpA"/>
    <property type="match status" value="1"/>
</dbReference>
<sequence>MLSYRFPKKEKLSRKKLWEAVFEKGERLRSFPLALYALRADLPEGVPVQAGFAVPKRSFKKAVDRNRIKRLMREAYRLEKAGRFNNMQGTYAFVFLYLGKEMPDFNKVSRAMKTILNNFDPHEAPAEN</sequence>
<keyword evidence="2 7" id="KW-0819">tRNA processing</keyword>
<keyword evidence="5 7" id="KW-0378">Hydrolase</keyword>
<dbReference type="GO" id="GO:0004526">
    <property type="term" value="F:ribonuclease P activity"/>
    <property type="evidence" value="ECO:0007669"/>
    <property type="project" value="UniProtKB-EC"/>
</dbReference>
<comment type="catalytic activity">
    <reaction evidence="7">
        <text>Endonucleolytic cleavage of RNA, removing 5'-extranucleotides from tRNA precursor.</text>
        <dbReference type="EC" id="3.1.26.5"/>
    </reaction>
</comment>
<dbReference type="EMBL" id="JAMXIB010000003">
    <property type="protein sequence ID" value="MCO5724181.1"/>
    <property type="molecule type" value="Genomic_DNA"/>
</dbReference>
<dbReference type="Gene3D" id="3.30.230.10">
    <property type="match status" value="1"/>
</dbReference>
<dbReference type="RefSeq" id="WP_252740562.1">
    <property type="nucleotide sequence ID" value="NZ_JAMXIB010000003.1"/>
</dbReference>